<name>A0AAD1HVB3_9MYCO</name>
<proteinExistence type="predicted"/>
<dbReference type="InterPro" id="IPR010998">
    <property type="entry name" value="Integrase_recombinase_N"/>
</dbReference>
<sequence length="54" mass="5985">MPIRTSAVTFGTVAETWFAAKAANRAPKTAAGYRSLLDVVIVPKWGTERLRDRH</sequence>
<evidence type="ECO:0000313" key="2">
    <source>
        <dbReference type="EMBL" id="BBX09726.1"/>
    </source>
</evidence>
<dbReference type="Gene3D" id="1.10.150.130">
    <property type="match status" value="1"/>
</dbReference>
<dbReference type="KEGG" id="maic:MAIC_45290"/>
<dbReference type="Proteomes" id="UP000467327">
    <property type="component" value="Chromosome"/>
</dbReference>
<reference evidence="2 3" key="1">
    <citation type="journal article" date="2019" name="Emerg. Microbes Infect.">
        <title>Comprehensive subspecies identification of 175 nontuberculous mycobacteria species based on 7547 genomic profiles.</title>
        <authorList>
            <person name="Matsumoto Y."/>
            <person name="Kinjo T."/>
            <person name="Motooka D."/>
            <person name="Nabeya D."/>
            <person name="Jung N."/>
            <person name="Uechi K."/>
            <person name="Horii T."/>
            <person name="Iida T."/>
            <person name="Fujita J."/>
            <person name="Nakamura S."/>
        </authorList>
    </citation>
    <scope>NUCLEOTIDE SEQUENCE [LARGE SCALE GENOMIC DNA]</scope>
    <source>
        <strain evidence="2 3">JCM 6376</strain>
    </source>
</reference>
<dbReference type="EMBL" id="AP022561">
    <property type="protein sequence ID" value="BBX09726.1"/>
    <property type="molecule type" value="Genomic_DNA"/>
</dbReference>
<protein>
    <recommendedName>
        <fullName evidence="4">Integrase</fullName>
    </recommendedName>
</protein>
<evidence type="ECO:0008006" key="4">
    <source>
        <dbReference type="Google" id="ProtNLM"/>
    </source>
</evidence>
<dbReference type="GO" id="GO:0003677">
    <property type="term" value="F:DNA binding"/>
    <property type="evidence" value="ECO:0007669"/>
    <property type="project" value="UniProtKB-KW"/>
</dbReference>
<keyword evidence="3" id="KW-1185">Reference proteome</keyword>
<evidence type="ECO:0000313" key="3">
    <source>
        <dbReference type="Proteomes" id="UP000467327"/>
    </source>
</evidence>
<evidence type="ECO:0000256" key="1">
    <source>
        <dbReference type="ARBA" id="ARBA00023125"/>
    </source>
</evidence>
<dbReference type="AlphaFoldDB" id="A0AAD1HVB3"/>
<organism evidence="2 3">
    <name type="scientific">Mycolicibacterium aichiense</name>
    <dbReference type="NCBI Taxonomy" id="1799"/>
    <lineage>
        <taxon>Bacteria</taxon>
        <taxon>Bacillati</taxon>
        <taxon>Actinomycetota</taxon>
        <taxon>Actinomycetes</taxon>
        <taxon>Mycobacteriales</taxon>
        <taxon>Mycobacteriaceae</taxon>
        <taxon>Mycolicibacterium</taxon>
    </lineage>
</organism>
<accession>A0AAD1HVB3</accession>
<keyword evidence="1" id="KW-0238">DNA-binding</keyword>
<gene>
    <name evidence="2" type="ORF">MAIC_45290</name>
</gene>